<dbReference type="GO" id="GO:0005185">
    <property type="term" value="F:neurohypophyseal hormone activity"/>
    <property type="evidence" value="ECO:0007669"/>
    <property type="project" value="InterPro"/>
</dbReference>
<feature type="signal peptide" evidence="6">
    <location>
        <begin position="1"/>
        <end position="19"/>
    </location>
</feature>
<comment type="similarity">
    <text evidence="1">Belongs to the vasopressin/oxytocin family.</text>
</comment>
<keyword evidence="3 6" id="KW-0732">Signal</keyword>
<evidence type="ECO:0000256" key="1">
    <source>
        <dbReference type="ARBA" id="ARBA00007369"/>
    </source>
</evidence>
<evidence type="ECO:0000256" key="6">
    <source>
        <dbReference type="SAM" id="SignalP"/>
    </source>
</evidence>
<dbReference type="Gene3D" id="2.60.9.10">
    <property type="entry name" value="Neurohypophysial hormone domain"/>
    <property type="match status" value="1"/>
</dbReference>
<proteinExistence type="evidence at transcript level"/>
<organism evidence="7">
    <name type="scientific">Triakis scyllium</name>
    <name type="common">Banded houndshark</name>
    <name type="synonym">Hemigaleus pingi</name>
    <dbReference type="NCBI Taxonomy" id="30494"/>
    <lineage>
        <taxon>Eukaryota</taxon>
        <taxon>Metazoa</taxon>
        <taxon>Chordata</taxon>
        <taxon>Craniata</taxon>
        <taxon>Vertebrata</taxon>
        <taxon>Chondrichthyes</taxon>
        <taxon>Elasmobranchii</taxon>
        <taxon>Galeomorphii</taxon>
        <taxon>Galeoidea</taxon>
        <taxon>Carcharhiniformes</taxon>
        <taxon>Triakidae</taxon>
        <taxon>Triakis</taxon>
    </lineage>
</organism>
<accession>Q6F4F6</accession>
<dbReference type="SMART" id="SM00003">
    <property type="entry name" value="NH"/>
    <property type="match status" value="1"/>
</dbReference>
<dbReference type="InterPro" id="IPR036387">
    <property type="entry name" value="Neurhyp_horm_dom_sf"/>
</dbReference>
<dbReference type="GO" id="GO:0030141">
    <property type="term" value="C:secretory granule"/>
    <property type="evidence" value="ECO:0007669"/>
    <property type="project" value="TreeGrafter"/>
</dbReference>
<dbReference type="InterPro" id="IPR000981">
    <property type="entry name" value="Neurhyp_horm"/>
</dbReference>
<feature type="disulfide bond" evidence="5">
    <location>
        <begin position="52"/>
        <end position="75"/>
    </location>
</feature>
<evidence type="ECO:0000256" key="3">
    <source>
        <dbReference type="ARBA" id="ARBA00022729"/>
    </source>
</evidence>
<dbReference type="FunFam" id="2.60.9.10:FF:000001">
    <property type="entry name" value="oxytocin-neurophysin 1"/>
    <property type="match status" value="1"/>
</dbReference>
<dbReference type="PANTHER" id="PTHR11681:SF5">
    <property type="entry name" value="ISOTOCIN"/>
    <property type="match status" value="1"/>
</dbReference>
<dbReference type="PIRSF" id="PIRSF001815">
    <property type="entry name" value="Nonapeptide_hormone_precursor"/>
    <property type="match status" value="1"/>
</dbReference>
<evidence type="ECO:0000256" key="4">
    <source>
        <dbReference type="ARBA" id="ARBA00023157"/>
    </source>
</evidence>
<keyword evidence="4 5" id="KW-1015">Disulfide bond</keyword>
<dbReference type="PROSITE" id="PS00264">
    <property type="entry name" value="NEUROHYPOPHYS_HORM"/>
    <property type="match status" value="1"/>
</dbReference>
<dbReference type="EMBL" id="AB158758">
    <property type="protein sequence ID" value="BAD27478.1"/>
    <property type="molecule type" value="mRNA"/>
</dbReference>
<feature type="disulfide bond" evidence="5">
    <location>
        <begin position="99"/>
        <end position="117"/>
    </location>
</feature>
<dbReference type="InterPro" id="IPR022423">
    <property type="entry name" value="Neurohypophysial_hormone_CS"/>
</dbReference>
<reference evidence="7" key="1">
    <citation type="journal article" date="2004" name="Gen. Comp. Endocrinol.">
        <title>Neurohypophysial hormones of dogfish, Triakis scyllium: structures and salinity-dependent secretion.</title>
        <authorList>
            <person name="Hyodo S."/>
            <person name="Tsukada T."/>
            <person name="Takei Y."/>
        </authorList>
    </citation>
    <scope>NUCLEOTIDE SEQUENCE</scope>
</reference>
<evidence type="ECO:0000256" key="2">
    <source>
        <dbReference type="ARBA" id="ARBA00022685"/>
    </source>
</evidence>
<feature type="disulfide bond" evidence="5">
    <location>
        <begin position="92"/>
        <end position="105"/>
    </location>
</feature>
<dbReference type="Pfam" id="PF00184">
    <property type="entry name" value="Hormone_5"/>
    <property type="match status" value="1"/>
</dbReference>
<feature type="disulfide bond" evidence="5">
    <location>
        <begin position="59"/>
        <end position="65"/>
    </location>
</feature>
<feature type="disulfide bond" evidence="5">
    <location>
        <begin position="20"/>
        <end position="25"/>
    </location>
</feature>
<keyword evidence="2" id="KW-0165">Cleavage on pair of basic residues</keyword>
<sequence length="126" mass="13599">MQSACLAVSLFCLVSFSRACYFNNCPIGGKRSVMNSEIRQCMQCGPENKGHCFGPRICCGERFGCYIGTAETVKCEKENYIFSPCEPIGRSCGKEGGKCASSGVCCTDQNCAMDTACDTNNIYSSN</sequence>
<dbReference type="SUPFAM" id="SSF49606">
    <property type="entry name" value="Neurophysin II"/>
    <property type="match status" value="1"/>
</dbReference>
<dbReference type="AlphaFoldDB" id="Q6F4F6"/>
<evidence type="ECO:0000256" key="5">
    <source>
        <dbReference type="PIRSR" id="PIRSR001815-50"/>
    </source>
</evidence>
<protein>
    <submittedName>
        <fullName evidence="7">Phasitocin</fullName>
    </submittedName>
</protein>
<dbReference type="GO" id="GO:0005615">
    <property type="term" value="C:extracellular space"/>
    <property type="evidence" value="ECO:0007669"/>
    <property type="project" value="TreeGrafter"/>
</dbReference>
<dbReference type="PANTHER" id="PTHR11681">
    <property type="entry name" value="NEUROPHYSIN"/>
    <property type="match status" value="1"/>
</dbReference>
<feature type="disulfide bond" evidence="5">
    <location>
        <begin position="44"/>
        <end position="58"/>
    </location>
</feature>
<evidence type="ECO:0000313" key="7">
    <source>
        <dbReference type="EMBL" id="BAD27478.1"/>
    </source>
</evidence>
<name>Q6F4F6_TRISC</name>
<feature type="disulfide bond" evidence="5">
    <location>
        <begin position="106"/>
        <end position="111"/>
    </location>
</feature>
<dbReference type="PRINTS" id="PR00831">
    <property type="entry name" value="NEUROPHYSIN"/>
</dbReference>
<feature type="disulfide bond" evidence="5">
    <location>
        <begin position="41"/>
        <end position="85"/>
    </location>
</feature>
<feature type="chain" id="PRO_5004273105" evidence="6">
    <location>
        <begin position="20"/>
        <end position="126"/>
    </location>
</feature>